<dbReference type="Pfam" id="PF00561">
    <property type="entry name" value="Abhydrolase_1"/>
    <property type="match status" value="1"/>
</dbReference>
<dbReference type="InterPro" id="IPR000073">
    <property type="entry name" value="AB_hydrolase_1"/>
</dbReference>
<feature type="domain" description="AB hydrolase-1" evidence="1">
    <location>
        <begin position="32"/>
        <end position="224"/>
    </location>
</feature>
<evidence type="ECO:0000313" key="2">
    <source>
        <dbReference type="EMBL" id="AJD73947.1"/>
    </source>
</evidence>
<proteinExistence type="predicted"/>
<dbReference type="InterPro" id="IPR029058">
    <property type="entry name" value="AB_hydrolase_fold"/>
</dbReference>
<accession>A0A0B4ZTU9</accession>
<protein>
    <submittedName>
        <fullName evidence="2">Lipase</fullName>
    </submittedName>
</protein>
<dbReference type="Gene3D" id="3.40.50.1820">
    <property type="entry name" value="alpha/beta hydrolase"/>
    <property type="match status" value="1"/>
</dbReference>
<dbReference type="EMBL" id="KP262430">
    <property type="protein sequence ID" value="AJD73947.1"/>
    <property type="molecule type" value="Genomic_DNA"/>
</dbReference>
<dbReference type="SUPFAM" id="SSF53474">
    <property type="entry name" value="alpha/beta-Hydrolases"/>
    <property type="match status" value="1"/>
</dbReference>
<organism evidence="2">
    <name type="scientific">uncultured microorganism</name>
    <dbReference type="NCBI Taxonomy" id="358574"/>
    <lineage>
        <taxon>unclassified sequences</taxon>
        <taxon>environmental samples</taxon>
    </lineage>
</organism>
<reference evidence="2" key="1">
    <citation type="submission" date="2014-12" db="EMBL/GenBank/DDBJ databases">
        <title>Screening of lipase, protease and cellulase gene production in a fosmid metagenomic library from Lake Elementaita.</title>
        <authorList>
            <person name="Akanga J.O."/>
            <person name="Boga H.I."/>
            <person name="Klenk H.-P."/>
        </authorList>
    </citation>
    <scope>NUCLEOTIDE SEQUENCE</scope>
</reference>
<name>A0A0B4ZTU9_9ZZZZ</name>
<dbReference type="AlphaFoldDB" id="A0A0B4ZTU9"/>
<evidence type="ECO:0000259" key="1">
    <source>
        <dbReference type="Pfam" id="PF00561"/>
    </source>
</evidence>
<sequence length="318" mass="34519">MKTMLILFLTLMTTSAQAFCLWDCNRYKTKHPIVLVHGVSGFDSILGVDYFYDVAKELKSRGGQVYTVNVSAWNTPEHRGQDLIPQLEALRARTGAQKFNLVGHSLGGPTSRYVAAVRPDLVASVTSVNGVHGGSAFANWGAQSFPPGTWGHTLLTSAINGLGTVIDLLSGNAKAKQDAWNSVVSMTTANAEVFNKRYPAGRPTSACGQGASSVNGIRYYAWGGNRVMSTTDYFDGSILNASNVLLSVTALAFGNEKNDGLVGQCNQHWGNTIRSDYALNHLEAINHFFGWHGFLSMFKVNPVDLYKNHAERLKNVGL</sequence>